<reference evidence="3" key="1">
    <citation type="submission" date="2020-05" db="EMBL/GenBank/DDBJ databases">
        <authorList>
            <person name="Chiriac C."/>
            <person name="Salcher M."/>
            <person name="Ghai R."/>
            <person name="Kavagutti S V."/>
        </authorList>
    </citation>
    <scope>NUCLEOTIDE SEQUENCE</scope>
</reference>
<gene>
    <name evidence="3" type="ORF">UFOPK2288_01130</name>
</gene>
<dbReference type="GO" id="GO:0009088">
    <property type="term" value="P:threonine biosynthetic process"/>
    <property type="evidence" value="ECO:0007669"/>
    <property type="project" value="TreeGrafter"/>
</dbReference>
<dbReference type="InterPro" id="IPR011009">
    <property type="entry name" value="Kinase-like_dom_sf"/>
</dbReference>
<accession>A0A6J6MHS3</accession>
<dbReference type="Pfam" id="PF01636">
    <property type="entry name" value="APH"/>
    <property type="match status" value="1"/>
</dbReference>
<dbReference type="InterPro" id="IPR050249">
    <property type="entry name" value="Pseudomonas-type_ThrB"/>
</dbReference>
<dbReference type="EMBL" id="CAEZWS010000083">
    <property type="protein sequence ID" value="CAB4672989.1"/>
    <property type="molecule type" value="Genomic_DNA"/>
</dbReference>
<feature type="domain" description="Aminoglycoside phosphotransferase" evidence="2">
    <location>
        <begin position="42"/>
        <end position="259"/>
    </location>
</feature>
<evidence type="ECO:0000313" key="3">
    <source>
        <dbReference type="EMBL" id="CAB4672989.1"/>
    </source>
</evidence>
<dbReference type="Gene3D" id="3.90.1200.10">
    <property type="match status" value="1"/>
</dbReference>
<evidence type="ECO:0000259" key="2">
    <source>
        <dbReference type="Pfam" id="PF01636"/>
    </source>
</evidence>
<dbReference type="PANTHER" id="PTHR21064">
    <property type="entry name" value="AMINOGLYCOSIDE PHOSPHOTRANSFERASE DOMAIN-CONTAINING PROTEIN-RELATED"/>
    <property type="match status" value="1"/>
</dbReference>
<proteinExistence type="inferred from homology"/>
<organism evidence="3">
    <name type="scientific">freshwater metagenome</name>
    <dbReference type="NCBI Taxonomy" id="449393"/>
    <lineage>
        <taxon>unclassified sequences</taxon>
        <taxon>metagenomes</taxon>
        <taxon>ecological metagenomes</taxon>
    </lineage>
</organism>
<dbReference type="InterPro" id="IPR002575">
    <property type="entry name" value="Aminoglycoside_PTrfase"/>
</dbReference>
<dbReference type="Gene3D" id="3.30.200.20">
    <property type="entry name" value="Phosphorylase Kinase, domain 1"/>
    <property type="match status" value="1"/>
</dbReference>
<protein>
    <submittedName>
        <fullName evidence="3">Unannotated protein</fullName>
    </submittedName>
</protein>
<sequence>MSGFKDLSHDDQIARVTVLAERLSKNYFDEVSSIELINFEFNATFRVRSGPNQYALRLNINSLRTEKNIRAEIAFIDFLGRTTSVNVPRPVPAKSGEFIVTATMDTLDRPVNAVMYSWLQGSEIGDDPSVEHLFALGASMAQIHKAVANFELPEGATLPEFDDFFWRTQDFLFSIYSKLEEGQKRTLNQARQAIEAISRRFFDRELKIVIHADLHGWNLMWDAGAIAIFDFDDSGIGLPIQDLATALYYLDTDEQGFALLDGYRSVAPVPEYSEIEMEALLLQRRMLLLNYLYETSNREHQELLPKYLEETMKRASNFLIKIEK</sequence>
<dbReference type="PANTHER" id="PTHR21064:SF6">
    <property type="entry name" value="AMINOGLYCOSIDE PHOSPHOTRANSFERASE DOMAIN-CONTAINING PROTEIN"/>
    <property type="match status" value="1"/>
</dbReference>
<name>A0A6J6MHS3_9ZZZZ</name>
<comment type="similarity">
    <text evidence="1">Belongs to the pseudomonas-type ThrB family.</text>
</comment>
<dbReference type="GO" id="GO:0004413">
    <property type="term" value="F:homoserine kinase activity"/>
    <property type="evidence" value="ECO:0007669"/>
    <property type="project" value="TreeGrafter"/>
</dbReference>
<dbReference type="AlphaFoldDB" id="A0A6J6MHS3"/>
<dbReference type="SUPFAM" id="SSF56112">
    <property type="entry name" value="Protein kinase-like (PK-like)"/>
    <property type="match status" value="1"/>
</dbReference>
<evidence type="ECO:0000256" key="1">
    <source>
        <dbReference type="ARBA" id="ARBA00038240"/>
    </source>
</evidence>